<dbReference type="PANTHER" id="PTHR42836:SF1">
    <property type="entry name" value="7-CARBOXY-7-DEAZAGUANINE SYNTHASE"/>
    <property type="match status" value="1"/>
</dbReference>
<feature type="binding site" evidence="8">
    <location>
        <begin position="17"/>
        <end position="19"/>
    </location>
    <ligand>
        <name>substrate</name>
    </ligand>
</feature>
<dbReference type="InterPro" id="IPR058240">
    <property type="entry name" value="rSAM_sf"/>
</dbReference>
<feature type="binding site" evidence="8">
    <location>
        <position position="78"/>
    </location>
    <ligand>
        <name>substrate</name>
    </ligand>
</feature>
<dbReference type="EC" id="4.3.99.3" evidence="8"/>
<comment type="subunit">
    <text evidence="8">Homodimer.</text>
</comment>
<dbReference type="RefSeq" id="WP_046129525.1">
    <property type="nucleotide sequence ID" value="NZ_CP035232.1"/>
</dbReference>
<comment type="caution">
    <text evidence="8">Lacks conserved residue(s) required for the propagation of feature annotation.</text>
</comment>
<feature type="binding site" evidence="8">
    <location>
        <position position="43"/>
    </location>
    <ligand>
        <name>[4Fe-4S] cluster</name>
        <dbReference type="ChEBI" id="CHEBI:49883"/>
        <note>4Fe-4S-S-AdoMet</note>
    </ligand>
</feature>
<keyword evidence="3 8" id="KW-0479">Metal-binding</keyword>
<evidence type="ECO:0000256" key="5">
    <source>
        <dbReference type="ARBA" id="ARBA00023004"/>
    </source>
</evidence>
<keyword evidence="4 8" id="KW-0460">Magnesium</keyword>
<keyword evidence="8" id="KW-0671">Queuosine biosynthesis</keyword>
<dbReference type="GO" id="GO:0016840">
    <property type="term" value="F:carbon-nitrogen lyase activity"/>
    <property type="evidence" value="ECO:0007669"/>
    <property type="project" value="UniProtKB-UniRule"/>
</dbReference>
<dbReference type="InterPro" id="IPR013785">
    <property type="entry name" value="Aldolase_TIM"/>
</dbReference>
<comment type="cofactor">
    <cofactor evidence="8">
        <name>Mg(2+)</name>
        <dbReference type="ChEBI" id="CHEBI:18420"/>
    </cofactor>
</comment>
<organism evidence="10 11">
    <name type="scientific">Bacillus glycinifermentans</name>
    <dbReference type="NCBI Taxonomy" id="1664069"/>
    <lineage>
        <taxon>Bacteria</taxon>
        <taxon>Bacillati</taxon>
        <taxon>Bacillota</taxon>
        <taxon>Bacilli</taxon>
        <taxon>Bacillales</taxon>
        <taxon>Bacillaceae</taxon>
        <taxon>Bacillus</taxon>
    </lineage>
</organism>
<dbReference type="SFLD" id="SFLDS00029">
    <property type="entry name" value="Radical_SAM"/>
    <property type="match status" value="1"/>
</dbReference>
<evidence type="ECO:0000256" key="6">
    <source>
        <dbReference type="ARBA" id="ARBA00023014"/>
    </source>
</evidence>
<evidence type="ECO:0000256" key="1">
    <source>
        <dbReference type="ARBA" id="ARBA00022485"/>
    </source>
</evidence>
<dbReference type="GO" id="GO:1904047">
    <property type="term" value="F:S-adenosyl-L-methionine binding"/>
    <property type="evidence" value="ECO:0007669"/>
    <property type="project" value="UniProtKB-UniRule"/>
</dbReference>
<evidence type="ECO:0000313" key="10">
    <source>
        <dbReference type="EMBL" id="QAT65639.1"/>
    </source>
</evidence>
<dbReference type="GO" id="GO:0051539">
    <property type="term" value="F:4 iron, 4 sulfur cluster binding"/>
    <property type="evidence" value="ECO:0007669"/>
    <property type="project" value="UniProtKB-UniRule"/>
</dbReference>
<comment type="pathway">
    <text evidence="8">Purine metabolism; 7-cyano-7-deazaguanine biosynthesis.</text>
</comment>
<protein>
    <recommendedName>
        <fullName evidence="8">7-carboxy-7-deazaguanine synthase</fullName>
        <shortName evidence="8">CDG synthase</shortName>
        <ecNumber evidence="8">4.3.99.3</ecNumber>
    </recommendedName>
    <alternativeName>
        <fullName evidence="8">Queuosine biosynthesis protein QueE</fullName>
    </alternativeName>
</protein>
<dbReference type="InterPro" id="IPR007197">
    <property type="entry name" value="rSAM"/>
</dbReference>
<feature type="binding site" evidence="8">
    <location>
        <position position="80"/>
    </location>
    <ligand>
        <name>S-adenosyl-L-methionine</name>
        <dbReference type="ChEBI" id="CHEBI:59789"/>
    </ligand>
</feature>
<dbReference type="SUPFAM" id="SSF102114">
    <property type="entry name" value="Radical SAM enzymes"/>
    <property type="match status" value="1"/>
</dbReference>
<evidence type="ECO:0000256" key="4">
    <source>
        <dbReference type="ARBA" id="ARBA00022842"/>
    </source>
</evidence>
<keyword evidence="6 8" id="KW-0411">Iron-sulfur</keyword>
<dbReference type="Proteomes" id="UP000288675">
    <property type="component" value="Chromosome"/>
</dbReference>
<feature type="binding site" evidence="8">
    <location>
        <begin position="42"/>
        <end position="44"/>
    </location>
    <ligand>
        <name>S-adenosyl-L-methionine</name>
        <dbReference type="ChEBI" id="CHEBI:59789"/>
    </ligand>
</feature>
<dbReference type="CDD" id="cd01335">
    <property type="entry name" value="Radical_SAM"/>
    <property type="match status" value="1"/>
</dbReference>
<evidence type="ECO:0000259" key="9">
    <source>
        <dbReference type="PROSITE" id="PS51918"/>
    </source>
</evidence>
<accession>A0AAJ4D2L5</accession>
<evidence type="ECO:0000256" key="8">
    <source>
        <dbReference type="HAMAP-Rule" id="MF_00917"/>
    </source>
</evidence>
<proteinExistence type="inferred from homology"/>
<feature type="binding site" evidence="8">
    <location>
        <position position="40"/>
    </location>
    <ligand>
        <name>[4Fe-4S] cluster</name>
        <dbReference type="ChEBI" id="CHEBI:49883"/>
        <note>4Fe-4S-S-AdoMet</note>
    </ligand>
</feature>
<comment type="cofactor">
    <cofactor evidence="8">
        <name>[4Fe-4S] cluster</name>
        <dbReference type="ChEBI" id="CHEBI:49883"/>
    </cofactor>
    <text evidence="8">Binds 1 [4Fe-4S] cluster. The cluster is coordinated with 3 cysteines and an exchangeable S-adenosyl-L-methionine.</text>
</comment>
<evidence type="ECO:0000256" key="2">
    <source>
        <dbReference type="ARBA" id="ARBA00022691"/>
    </source>
</evidence>
<reference evidence="10 11" key="1">
    <citation type="submission" date="2019-01" db="EMBL/GenBank/DDBJ databases">
        <title>Genome sequence of Bacillus glycinifermentans SRCM103574.</title>
        <authorList>
            <person name="Kong H.-J."/>
            <person name="Jeong S.-Y."/>
            <person name="Jeong D.-Y."/>
        </authorList>
    </citation>
    <scope>NUCLEOTIDE SEQUENCE [LARGE SCALE GENOMIC DNA]</scope>
    <source>
        <strain evidence="10 11">SRCM103574</strain>
    </source>
</reference>
<feature type="binding site" evidence="8">
    <location>
        <position position="45"/>
    </location>
    <ligand>
        <name>Mg(2+)</name>
        <dbReference type="ChEBI" id="CHEBI:18420"/>
    </ligand>
</feature>
<dbReference type="PIRSF" id="PIRSF000370">
    <property type="entry name" value="QueE"/>
    <property type="match status" value="1"/>
</dbReference>
<feature type="binding site" evidence="8">
    <location>
        <position position="36"/>
    </location>
    <ligand>
        <name>[4Fe-4S] cluster</name>
        <dbReference type="ChEBI" id="CHEBI:49883"/>
        <note>4Fe-4S-S-AdoMet</note>
    </ligand>
</feature>
<dbReference type="EMBL" id="CP035232">
    <property type="protein sequence ID" value="QAT65639.1"/>
    <property type="molecule type" value="Genomic_DNA"/>
</dbReference>
<name>A0AAJ4D2L5_9BACI</name>
<comment type="similarity">
    <text evidence="8">Belongs to the radical SAM superfamily. 7-carboxy-7-deazaguanine synthase family.</text>
</comment>
<feature type="binding site" evidence="8">
    <location>
        <position position="32"/>
    </location>
    <ligand>
        <name>substrate</name>
    </ligand>
</feature>
<dbReference type="GeneID" id="82853492"/>
<dbReference type="PROSITE" id="PS51918">
    <property type="entry name" value="RADICAL_SAM"/>
    <property type="match status" value="1"/>
</dbReference>
<evidence type="ECO:0000313" key="11">
    <source>
        <dbReference type="Proteomes" id="UP000288675"/>
    </source>
</evidence>
<comment type="cofactor">
    <cofactor evidence="8">
        <name>S-adenosyl-L-methionine</name>
        <dbReference type="ChEBI" id="CHEBI:59789"/>
    </cofactor>
    <text evidence="8">Binds 1 S-adenosyl-L-methionine per subunit.</text>
</comment>
<dbReference type="Pfam" id="PF04055">
    <property type="entry name" value="Radical_SAM"/>
    <property type="match status" value="1"/>
</dbReference>
<dbReference type="GO" id="GO:0000287">
    <property type="term" value="F:magnesium ion binding"/>
    <property type="evidence" value="ECO:0007669"/>
    <property type="project" value="UniProtKB-UniRule"/>
</dbReference>
<keyword evidence="7 8" id="KW-0456">Lyase</keyword>
<dbReference type="InterPro" id="IPR024924">
    <property type="entry name" value="7-CO-7-deazaguanine_synth-like"/>
</dbReference>
<feature type="domain" description="Radical SAM core" evidence="9">
    <location>
        <begin position="23"/>
        <end position="228"/>
    </location>
</feature>
<keyword evidence="2 8" id="KW-0949">S-adenosyl-L-methionine</keyword>
<dbReference type="Gene3D" id="3.20.20.70">
    <property type="entry name" value="Aldolase class I"/>
    <property type="match status" value="1"/>
</dbReference>
<evidence type="ECO:0000256" key="3">
    <source>
        <dbReference type="ARBA" id="ARBA00022723"/>
    </source>
</evidence>
<dbReference type="PANTHER" id="PTHR42836">
    <property type="entry name" value="7-CARBOXY-7-DEAZAGUANINE SYNTHASE"/>
    <property type="match status" value="1"/>
</dbReference>
<evidence type="ECO:0000256" key="7">
    <source>
        <dbReference type="ARBA" id="ARBA00023239"/>
    </source>
</evidence>
<dbReference type="AlphaFoldDB" id="A0AAJ4D2L5"/>
<keyword evidence="5 8" id="KW-0408">Iron</keyword>
<keyword evidence="1 8" id="KW-0004">4Fe-4S</keyword>
<gene>
    <name evidence="8" type="primary">queE</name>
    <name evidence="10" type="ORF">EQZ20_12520</name>
</gene>
<sequence length="233" mass="26819">MNADTTVLPMVEIFETIEGEGSAAGKQTTFIRLFHCNLRCVWCDTKYSYAPSKPEFEATIEEIAHKVSRLANHYVCLTGGEPLIHGEKSLALIERLAKIDVIKDIHIETNGAIHLKPFINMRRLSAKMANKVRFIMDFKLPDSGEMKKMIYENFDLLDENDEIKFVIGSENDFQIAMEIIDKHHKKGRLLMSPVWETMKPANLVKKVLNSRRKDIQVNLQIHKIIWDPEKRGV</sequence>
<dbReference type="GO" id="GO:0008616">
    <property type="term" value="P:tRNA queuosine(34) biosynthetic process"/>
    <property type="evidence" value="ECO:0007669"/>
    <property type="project" value="UniProtKB-UniRule"/>
</dbReference>
<dbReference type="KEGG" id="bgy:BGLY_2475"/>
<comment type="catalytic activity">
    <reaction evidence="8">
        <text>6-carboxy-5,6,7,8-tetrahydropterin + H(+) = 7-carboxy-7-carbaguanine + NH4(+)</text>
        <dbReference type="Rhea" id="RHEA:27974"/>
        <dbReference type="ChEBI" id="CHEBI:15378"/>
        <dbReference type="ChEBI" id="CHEBI:28938"/>
        <dbReference type="ChEBI" id="CHEBI:61032"/>
        <dbReference type="ChEBI" id="CHEBI:61036"/>
        <dbReference type="EC" id="4.3.99.3"/>
    </reaction>
</comment>
<dbReference type="HAMAP" id="MF_00917">
    <property type="entry name" value="QueE"/>
    <property type="match status" value="1"/>
</dbReference>
<comment type="function">
    <text evidence="8">Catalyzes the complex heterocyclic radical-mediated conversion of 6-carboxy-5,6,7,8-tetrahydropterin (CPH4) to 7-carboxy-7-deazaguanine (CDG), a step common to the biosynthetic pathways of all 7-deazapurine-containing compounds.</text>
</comment>